<name>X1L5J0_9ZZZZ</name>
<feature type="non-terminal residue" evidence="1">
    <location>
        <position position="1"/>
    </location>
</feature>
<sequence>THGKQIIDFCSWRGLLVFSGISENAKNNGHIFRSEDGETGLWFGAVDDIWKLGKPVGAGGPWMNARVNAEEPSDPYLMTGYDKKTLRLEADRDVEIKTEIDFDHNGWYHYKTFKVSAGERLEYLFPEGFSAHWIRFSSNKNCVITANLVYE</sequence>
<dbReference type="EMBL" id="BARV01006537">
    <property type="protein sequence ID" value="GAI14248.1"/>
    <property type="molecule type" value="Genomic_DNA"/>
</dbReference>
<dbReference type="AlphaFoldDB" id="X1L5J0"/>
<gene>
    <name evidence="1" type="ORF">S06H3_13393</name>
</gene>
<proteinExistence type="predicted"/>
<protein>
    <submittedName>
        <fullName evidence="1">Uncharacterized protein</fullName>
    </submittedName>
</protein>
<reference evidence="1" key="1">
    <citation type="journal article" date="2014" name="Front. Microbiol.">
        <title>High frequency of phylogenetically diverse reductive dehalogenase-homologous genes in deep subseafloor sedimentary metagenomes.</title>
        <authorList>
            <person name="Kawai M."/>
            <person name="Futagami T."/>
            <person name="Toyoda A."/>
            <person name="Takaki Y."/>
            <person name="Nishi S."/>
            <person name="Hori S."/>
            <person name="Arai W."/>
            <person name="Tsubouchi T."/>
            <person name="Morono Y."/>
            <person name="Uchiyama I."/>
            <person name="Ito T."/>
            <person name="Fujiyama A."/>
            <person name="Inagaki F."/>
            <person name="Takami H."/>
        </authorList>
    </citation>
    <scope>NUCLEOTIDE SEQUENCE</scope>
    <source>
        <strain evidence="1">Expedition CK06-06</strain>
    </source>
</reference>
<evidence type="ECO:0000313" key="1">
    <source>
        <dbReference type="EMBL" id="GAI14248.1"/>
    </source>
</evidence>
<comment type="caution">
    <text evidence="1">The sequence shown here is derived from an EMBL/GenBank/DDBJ whole genome shotgun (WGS) entry which is preliminary data.</text>
</comment>
<accession>X1L5J0</accession>
<organism evidence="1">
    <name type="scientific">marine sediment metagenome</name>
    <dbReference type="NCBI Taxonomy" id="412755"/>
    <lineage>
        <taxon>unclassified sequences</taxon>
        <taxon>metagenomes</taxon>
        <taxon>ecological metagenomes</taxon>
    </lineage>
</organism>